<organism evidence="1 2">
    <name type="scientific">Citrus x changshan-huyou</name>
    <dbReference type="NCBI Taxonomy" id="2935761"/>
    <lineage>
        <taxon>Eukaryota</taxon>
        <taxon>Viridiplantae</taxon>
        <taxon>Streptophyta</taxon>
        <taxon>Embryophyta</taxon>
        <taxon>Tracheophyta</taxon>
        <taxon>Spermatophyta</taxon>
        <taxon>Magnoliopsida</taxon>
        <taxon>eudicotyledons</taxon>
        <taxon>Gunneridae</taxon>
        <taxon>Pentapetalae</taxon>
        <taxon>rosids</taxon>
        <taxon>malvids</taxon>
        <taxon>Sapindales</taxon>
        <taxon>Rutaceae</taxon>
        <taxon>Aurantioideae</taxon>
        <taxon>Citrus</taxon>
    </lineage>
</organism>
<sequence length="92" mass="10474">MQIINSLVDELALINVQLNNVDLKFHVRNGPGYDFKEIVIVVCAHESPISFEELHKKLIDYETFLKREAKTSENPSITTNFANNMVRTVAVV</sequence>
<dbReference type="PANTHER" id="PTHR47481:SF22">
    <property type="entry name" value="RETROTRANSPOSON GAG DOMAIN-CONTAINING PROTEIN"/>
    <property type="match status" value="1"/>
</dbReference>
<proteinExistence type="predicted"/>
<dbReference type="Proteomes" id="UP001428341">
    <property type="component" value="Unassembled WGS sequence"/>
</dbReference>
<dbReference type="PANTHER" id="PTHR47481">
    <property type="match status" value="1"/>
</dbReference>
<dbReference type="EMBL" id="JBCGBO010000024">
    <property type="protein sequence ID" value="KAK9180677.1"/>
    <property type="molecule type" value="Genomic_DNA"/>
</dbReference>
<evidence type="ECO:0000313" key="2">
    <source>
        <dbReference type="Proteomes" id="UP001428341"/>
    </source>
</evidence>
<dbReference type="AlphaFoldDB" id="A0AAP0LMB4"/>
<reference evidence="1 2" key="1">
    <citation type="submission" date="2024-05" db="EMBL/GenBank/DDBJ databases">
        <title>Haplotype-resolved chromosome-level genome assembly of Huyou (Citrus changshanensis).</title>
        <authorList>
            <person name="Miao C."/>
            <person name="Chen W."/>
            <person name="Wu Y."/>
            <person name="Wang L."/>
            <person name="Zhao S."/>
            <person name="Grierson D."/>
            <person name="Xu C."/>
            <person name="Chen K."/>
        </authorList>
    </citation>
    <scope>NUCLEOTIDE SEQUENCE [LARGE SCALE GENOMIC DNA]</scope>
    <source>
        <strain evidence="1">01-14</strain>
        <tissue evidence="1">Leaf</tissue>
    </source>
</reference>
<keyword evidence="2" id="KW-1185">Reference proteome</keyword>
<gene>
    <name evidence="1" type="ORF">WN944_023811</name>
</gene>
<comment type="caution">
    <text evidence="1">The sequence shown here is derived from an EMBL/GenBank/DDBJ whole genome shotgun (WGS) entry which is preliminary data.</text>
</comment>
<protein>
    <submittedName>
        <fullName evidence="1">Uncharacterized protein</fullName>
    </submittedName>
</protein>
<accession>A0AAP0LMB4</accession>
<name>A0AAP0LMB4_9ROSI</name>
<evidence type="ECO:0000313" key="1">
    <source>
        <dbReference type="EMBL" id="KAK9180677.1"/>
    </source>
</evidence>